<evidence type="ECO:0000256" key="1">
    <source>
        <dbReference type="SAM" id="Phobius"/>
    </source>
</evidence>
<feature type="transmembrane region" description="Helical" evidence="1">
    <location>
        <begin position="13"/>
        <end position="36"/>
    </location>
</feature>
<reference evidence="2 3" key="1">
    <citation type="submission" date="2009-11" db="EMBL/GenBank/DDBJ databases">
        <authorList>
            <person name="Weinstock G."/>
            <person name="Sodergren E."/>
            <person name="Clifton S."/>
            <person name="Fulton L."/>
            <person name="Fulton B."/>
            <person name="Courtney L."/>
            <person name="Fronick C."/>
            <person name="Harrison M."/>
            <person name="Strong C."/>
            <person name="Farmer C."/>
            <person name="Delahaunty K."/>
            <person name="Markovic C."/>
            <person name="Hall O."/>
            <person name="Minx P."/>
            <person name="Tomlinson C."/>
            <person name="Mitreva M."/>
            <person name="Nelson J."/>
            <person name="Hou S."/>
            <person name="Wollam A."/>
            <person name="Pepin K.H."/>
            <person name="Johnson M."/>
            <person name="Bhonagiri V."/>
            <person name="Nash W.E."/>
            <person name="Warren W."/>
            <person name="Chinwalla A."/>
            <person name="Mardis E.R."/>
            <person name="Wilson R.K."/>
        </authorList>
    </citation>
    <scope>NUCLEOTIDE SEQUENCE [LARGE SCALE GENOMIC DNA]</scope>
    <source>
        <strain evidence="2 3">DSM 20093</strain>
    </source>
</reference>
<evidence type="ECO:0000313" key="3">
    <source>
        <dbReference type="Proteomes" id="UP000003656"/>
    </source>
</evidence>
<organism evidence="2 3">
    <name type="scientific">Bifidobacterium gallicum DSM 20093 = LMG 11596</name>
    <dbReference type="NCBI Taxonomy" id="561180"/>
    <lineage>
        <taxon>Bacteria</taxon>
        <taxon>Bacillati</taxon>
        <taxon>Actinomycetota</taxon>
        <taxon>Actinomycetes</taxon>
        <taxon>Bifidobacteriales</taxon>
        <taxon>Bifidobacteriaceae</taxon>
        <taxon>Bifidobacterium</taxon>
    </lineage>
</organism>
<sequence length="128" mass="14100">MQEGEGIMNALPAIVWVIAAACCLLVIGITVVRSHYVTRVEQPVQPVSWTMVGAHLLTLVMIALPYALFLGMRDQMPASLLAKYNSVGIVSAVIAVLLVMVQLVLMYLQARRAMMSQIDETLEHAQRH</sequence>
<name>D1NTN5_9BIFI</name>
<keyword evidence="1" id="KW-0472">Membrane</keyword>
<protein>
    <recommendedName>
        <fullName evidence="4">C4-dicarboxylate ABC transporter</fullName>
    </recommendedName>
</protein>
<evidence type="ECO:0000313" key="2">
    <source>
        <dbReference type="EMBL" id="EFA23089.1"/>
    </source>
</evidence>
<proteinExistence type="predicted"/>
<keyword evidence="1" id="KW-0812">Transmembrane</keyword>
<dbReference type="eggNOG" id="ENOG5030F8H">
    <property type="taxonomic scope" value="Bacteria"/>
</dbReference>
<comment type="caution">
    <text evidence="2">The sequence shown here is derived from an EMBL/GenBank/DDBJ whole genome shotgun (WGS) entry which is preliminary data.</text>
</comment>
<dbReference type="EMBL" id="ABXB03000002">
    <property type="protein sequence ID" value="EFA23089.1"/>
    <property type="molecule type" value="Genomic_DNA"/>
</dbReference>
<dbReference type="STRING" id="561180.BIFGAL_03201"/>
<dbReference type="Proteomes" id="UP000003656">
    <property type="component" value="Unassembled WGS sequence"/>
</dbReference>
<accession>D1NTN5</accession>
<gene>
    <name evidence="2" type="ORF">BIFGAL_03201</name>
</gene>
<dbReference type="AlphaFoldDB" id="D1NTN5"/>
<feature type="transmembrane region" description="Helical" evidence="1">
    <location>
        <begin position="89"/>
        <end position="108"/>
    </location>
</feature>
<evidence type="ECO:0008006" key="4">
    <source>
        <dbReference type="Google" id="ProtNLM"/>
    </source>
</evidence>
<feature type="transmembrane region" description="Helical" evidence="1">
    <location>
        <begin position="48"/>
        <end position="69"/>
    </location>
</feature>
<keyword evidence="1" id="KW-1133">Transmembrane helix</keyword>